<feature type="region of interest" description="Disordered" evidence="1">
    <location>
        <begin position="1"/>
        <end position="24"/>
    </location>
</feature>
<dbReference type="GO" id="GO:0046983">
    <property type="term" value="F:protein dimerization activity"/>
    <property type="evidence" value="ECO:0007669"/>
    <property type="project" value="InterPro"/>
</dbReference>
<dbReference type="InterPro" id="IPR012337">
    <property type="entry name" value="RNaseH-like_sf"/>
</dbReference>
<feature type="domain" description="hAT-like transposase RNase-H fold" evidence="4">
    <location>
        <begin position="30"/>
        <end position="79"/>
    </location>
</feature>
<reference evidence="5" key="1">
    <citation type="submission" date="2023-02" db="EMBL/GenBank/DDBJ databases">
        <title>Genome of toxic invasive species Heracleum sosnowskyi carries increased number of genes despite the absence of recent whole-genome duplications.</title>
        <authorList>
            <person name="Schelkunov M."/>
            <person name="Shtratnikova V."/>
            <person name="Makarenko M."/>
            <person name="Klepikova A."/>
            <person name="Omelchenko D."/>
            <person name="Novikova G."/>
            <person name="Obukhova E."/>
            <person name="Bogdanov V."/>
            <person name="Penin A."/>
            <person name="Logacheva M."/>
        </authorList>
    </citation>
    <scope>NUCLEOTIDE SEQUENCE</scope>
    <source>
        <strain evidence="5">Hsosn_3</strain>
        <tissue evidence="5">Leaf</tissue>
    </source>
</reference>
<comment type="caution">
    <text evidence="5">The sequence shown here is derived from an EMBL/GenBank/DDBJ whole genome shotgun (WGS) entry which is preliminary data.</text>
</comment>
<dbReference type="Pfam" id="PF05699">
    <property type="entry name" value="Dimer_Tnp_hAT"/>
    <property type="match status" value="1"/>
</dbReference>
<dbReference type="PANTHER" id="PTHR23272:SF192">
    <property type="entry name" value="ZINC FINGER BED DOMAIN-CONTAINING PROTEIN DAYSLEEPER-LIKE"/>
    <property type="match status" value="1"/>
</dbReference>
<dbReference type="InterPro" id="IPR025525">
    <property type="entry name" value="hAT-like_transposase_RNase-H"/>
</dbReference>
<keyword evidence="2" id="KW-0472">Membrane</keyword>
<evidence type="ECO:0000259" key="4">
    <source>
        <dbReference type="Pfam" id="PF14372"/>
    </source>
</evidence>
<keyword evidence="6" id="KW-1185">Reference proteome</keyword>
<dbReference type="Proteomes" id="UP001237642">
    <property type="component" value="Unassembled WGS sequence"/>
</dbReference>
<protein>
    <recommendedName>
        <fullName evidence="7">HAT C-terminal dimerisation domain-containing protein</fullName>
    </recommendedName>
</protein>
<dbReference type="Pfam" id="PF14372">
    <property type="entry name" value="hAT-like_RNase-H"/>
    <property type="match status" value="1"/>
</dbReference>
<name>A0AAD8M231_9APIA</name>
<evidence type="ECO:0000313" key="6">
    <source>
        <dbReference type="Proteomes" id="UP001237642"/>
    </source>
</evidence>
<dbReference type="EMBL" id="JAUIZM010000010">
    <property type="protein sequence ID" value="KAK1359025.1"/>
    <property type="molecule type" value="Genomic_DNA"/>
</dbReference>
<proteinExistence type="predicted"/>
<dbReference type="PANTHER" id="PTHR23272">
    <property type="entry name" value="BED FINGER-RELATED"/>
    <property type="match status" value="1"/>
</dbReference>
<dbReference type="InterPro" id="IPR008906">
    <property type="entry name" value="HATC_C_dom"/>
</dbReference>
<dbReference type="AlphaFoldDB" id="A0AAD8M231"/>
<evidence type="ECO:0000259" key="3">
    <source>
        <dbReference type="Pfam" id="PF05699"/>
    </source>
</evidence>
<reference evidence="5" key="2">
    <citation type="submission" date="2023-05" db="EMBL/GenBank/DDBJ databases">
        <authorList>
            <person name="Schelkunov M.I."/>
        </authorList>
    </citation>
    <scope>NUCLEOTIDE SEQUENCE</scope>
    <source>
        <strain evidence="5">Hsosn_3</strain>
        <tissue evidence="5">Leaf</tissue>
    </source>
</reference>
<dbReference type="SUPFAM" id="SSF53098">
    <property type="entry name" value="Ribonuclease H-like"/>
    <property type="match status" value="1"/>
</dbReference>
<keyword evidence="2" id="KW-0812">Transmembrane</keyword>
<evidence type="ECO:0008006" key="7">
    <source>
        <dbReference type="Google" id="ProtNLM"/>
    </source>
</evidence>
<evidence type="ECO:0000256" key="1">
    <source>
        <dbReference type="SAM" id="MobiDB-lite"/>
    </source>
</evidence>
<sequence>MEETNTNIPLYESLSEDEGDMHDKDQEEPKFNIILAIAVVFDPCYKTHFVEFCYKMLYGEYNEQYPSLVETLKQIFNVYKNRIPTYSVEFDALDMELNPTLEKIELDRYLEEKRLNRITDIDILEYWNSNQFRFPNLALMAQDILLIHISNVASESAFSTGGRIMDQYRSCLAHAVVKSLICTRDWRFNEKEGISQRKTRGKYLPEILKVSIVSVVMEFGSICSVSYFAKNKLMLYIFFCKNFLVEIYLCFNMFL</sequence>
<feature type="transmembrane region" description="Helical" evidence="2">
    <location>
        <begin position="235"/>
        <end position="254"/>
    </location>
</feature>
<dbReference type="GO" id="GO:0003677">
    <property type="term" value="F:DNA binding"/>
    <property type="evidence" value="ECO:0007669"/>
    <property type="project" value="InterPro"/>
</dbReference>
<accession>A0AAD8M231</accession>
<organism evidence="5 6">
    <name type="scientific">Heracleum sosnowskyi</name>
    <dbReference type="NCBI Taxonomy" id="360622"/>
    <lineage>
        <taxon>Eukaryota</taxon>
        <taxon>Viridiplantae</taxon>
        <taxon>Streptophyta</taxon>
        <taxon>Embryophyta</taxon>
        <taxon>Tracheophyta</taxon>
        <taxon>Spermatophyta</taxon>
        <taxon>Magnoliopsida</taxon>
        <taxon>eudicotyledons</taxon>
        <taxon>Gunneridae</taxon>
        <taxon>Pentapetalae</taxon>
        <taxon>asterids</taxon>
        <taxon>campanulids</taxon>
        <taxon>Apiales</taxon>
        <taxon>Apiaceae</taxon>
        <taxon>Apioideae</taxon>
        <taxon>apioid superclade</taxon>
        <taxon>Tordylieae</taxon>
        <taxon>Tordyliinae</taxon>
        <taxon>Heracleum</taxon>
    </lineage>
</organism>
<evidence type="ECO:0000256" key="2">
    <source>
        <dbReference type="SAM" id="Phobius"/>
    </source>
</evidence>
<feature type="domain" description="HAT C-terminal dimerisation" evidence="3">
    <location>
        <begin position="105"/>
        <end position="186"/>
    </location>
</feature>
<feature type="transmembrane region" description="Helical" evidence="2">
    <location>
        <begin position="207"/>
        <end position="229"/>
    </location>
</feature>
<gene>
    <name evidence="5" type="ORF">POM88_043499</name>
</gene>
<evidence type="ECO:0000313" key="5">
    <source>
        <dbReference type="EMBL" id="KAK1359025.1"/>
    </source>
</evidence>
<keyword evidence="2" id="KW-1133">Transmembrane helix</keyword>